<dbReference type="CDD" id="cd03677">
    <property type="entry name" value="MM_CoA_mutase_beta"/>
    <property type="match status" value="1"/>
</dbReference>
<evidence type="ECO:0000313" key="3">
    <source>
        <dbReference type="EMBL" id="WAX58707.1"/>
    </source>
</evidence>
<dbReference type="SUPFAM" id="SSF51703">
    <property type="entry name" value="Cobalamin (vitamin B12)-dependent enzymes"/>
    <property type="match status" value="1"/>
</dbReference>
<evidence type="ECO:0000256" key="1">
    <source>
        <dbReference type="ARBA" id="ARBA00011870"/>
    </source>
</evidence>
<protein>
    <submittedName>
        <fullName evidence="3">Methylmalonyl-CoA mutase subunit beta</fullName>
    </submittedName>
</protein>
<dbReference type="EMBL" id="CP097463">
    <property type="protein sequence ID" value="WAX58707.1"/>
    <property type="molecule type" value="Genomic_DNA"/>
</dbReference>
<comment type="subunit">
    <text evidence="1">Heterodimer of an alpha and a beta chain.</text>
</comment>
<dbReference type="Gene3D" id="3.20.20.240">
    <property type="entry name" value="Methylmalonyl-CoA mutase"/>
    <property type="match status" value="1"/>
</dbReference>
<dbReference type="Pfam" id="PF01642">
    <property type="entry name" value="MM_CoA_mutase"/>
    <property type="match status" value="1"/>
</dbReference>
<reference evidence="3" key="1">
    <citation type="submission" date="2022-05" db="EMBL/GenBank/DDBJ databases">
        <title>Jatrophihabitans sp. SB3-54 whole genome sequence.</title>
        <authorList>
            <person name="Suh M.K."/>
            <person name="Eom M.K."/>
            <person name="Kim J.S."/>
            <person name="Kim H.S."/>
            <person name="Do H.E."/>
            <person name="Shin Y.K."/>
            <person name="Lee J.-S."/>
        </authorList>
    </citation>
    <scope>NUCLEOTIDE SEQUENCE</scope>
    <source>
        <strain evidence="3">SB3-54</strain>
    </source>
</reference>
<organism evidence="3 4">
    <name type="scientific">Jatrophihabitans cynanchi</name>
    <dbReference type="NCBI Taxonomy" id="2944128"/>
    <lineage>
        <taxon>Bacteria</taxon>
        <taxon>Bacillati</taxon>
        <taxon>Actinomycetota</taxon>
        <taxon>Actinomycetes</taxon>
        <taxon>Jatrophihabitantales</taxon>
        <taxon>Jatrophihabitantaceae</taxon>
        <taxon>Jatrophihabitans</taxon>
    </lineage>
</organism>
<sequence length="611" mass="62649">MSEAILPLAAQFPGATRAQWRELVAAVLARSGTDAADAEDALRSVSYDGITIKALYTAEDAPSVPTGAPGSSPYVRGASAEHTAWDVRARHADPDPGRANAAVLADLTGGATSLWLVLGAGGAAVDDLGKVLDGVHLDLAPIVLDAGADTYRAVQALLGRAEQTGVALAELRGSTGADPIGLRARTGADADLTLLPALAELAGPAPGLRVATVDATVYHDAGASDAQEIAIATSVGVAYLRALTGAGLCVDDALAALEFRFAVTADQFAGIAKLRAARRVWSRVAELCEATTGAAGQRQHAVTSAAMLTQRDPWVNLLRTTIGCFAGAIGGAEAVTVLPFDSAIGLPDDFARRIGRNTSAILHDESSLARVVDAAGGSWYVESRTDQLATAAWDVFTGIERDGGALAALDGGSIGELLRSTYERRAADVAHRRAPLTGISEFAFLQELPVTRPAAPSVPTGGPLEAHRYAEEFEALRDRADAAAERPTVFLAALGPVAAHSSRAGFAANLFAAGGIASVVGTGEPDELVEAFAKSGSTVACLCSSDTIYAERAESEAAALKAAGAQHIWLAGQPGERLNRYQSAGIDGYLFAGCDALSVLRATLDVLGGTA</sequence>
<keyword evidence="4" id="KW-1185">Reference proteome</keyword>
<dbReference type="Gene3D" id="3.40.50.280">
    <property type="entry name" value="Cobalamin-binding domain"/>
    <property type="match status" value="1"/>
</dbReference>
<gene>
    <name evidence="3" type="ORF">M6B22_08070</name>
</gene>
<evidence type="ECO:0000259" key="2">
    <source>
        <dbReference type="Pfam" id="PF01642"/>
    </source>
</evidence>
<proteinExistence type="predicted"/>
<name>A0ABY7K1K7_9ACTN</name>
<dbReference type="InterPro" id="IPR006099">
    <property type="entry name" value="MeMalonylCoA_mutase_a/b_cat"/>
</dbReference>
<dbReference type="PANTHER" id="PTHR48101:SF4">
    <property type="entry name" value="METHYLMALONYL-COA MUTASE, MITOCHONDRIAL"/>
    <property type="match status" value="1"/>
</dbReference>
<dbReference type="Proteomes" id="UP001164693">
    <property type="component" value="Chromosome"/>
</dbReference>
<dbReference type="RefSeq" id="WP_269445251.1">
    <property type="nucleotide sequence ID" value="NZ_CP097463.1"/>
</dbReference>
<dbReference type="PANTHER" id="PTHR48101">
    <property type="entry name" value="METHYLMALONYL-COA MUTASE, MITOCHONDRIAL-RELATED"/>
    <property type="match status" value="1"/>
</dbReference>
<dbReference type="InterPro" id="IPR016176">
    <property type="entry name" value="Cbl-dep_enz_cat"/>
</dbReference>
<feature type="domain" description="Methylmalonyl-CoA mutase alpha/beta chain catalytic" evidence="2">
    <location>
        <begin position="47"/>
        <end position="445"/>
    </location>
</feature>
<evidence type="ECO:0000313" key="4">
    <source>
        <dbReference type="Proteomes" id="UP001164693"/>
    </source>
</evidence>
<accession>A0ABY7K1K7</accession>